<evidence type="ECO:0000313" key="2">
    <source>
        <dbReference type="Proteomes" id="UP000323257"/>
    </source>
</evidence>
<comment type="caution">
    <text evidence="1">The sequence shown here is derived from an EMBL/GenBank/DDBJ whole genome shotgun (WGS) entry which is preliminary data.</text>
</comment>
<keyword evidence="2" id="KW-1185">Reference proteome</keyword>
<dbReference type="EMBL" id="VNHS01000008">
    <property type="protein sequence ID" value="TYP72436.1"/>
    <property type="molecule type" value="Genomic_DNA"/>
</dbReference>
<gene>
    <name evidence="1" type="ORF">BCM02_10890</name>
</gene>
<name>A0A5S5C1Y2_9BACL</name>
<dbReference type="Proteomes" id="UP000323257">
    <property type="component" value="Unassembled WGS sequence"/>
</dbReference>
<sequence length="150" mass="16487">MEKAIAERLVRRLLEASGSTANVILKGSFPGGRMIGGKYSLSTHTITMYLTEIASQCVQLFGSDEQLADYFEVVLAHELGHAEDPRLPELARILEQNKAAMESARTALLIEENAWSYAIQLLPHAEPAFVDRIVEHSLAGYFEAIVQASA</sequence>
<dbReference type="OrthoDB" id="2859043at2"/>
<proteinExistence type="predicted"/>
<accession>A0A5S5C1Y2</accession>
<protein>
    <submittedName>
        <fullName evidence="1">Uncharacterized protein</fullName>
    </submittedName>
</protein>
<dbReference type="AlphaFoldDB" id="A0A5S5C1Y2"/>
<reference evidence="1 2" key="1">
    <citation type="submission" date="2019-07" db="EMBL/GenBank/DDBJ databases">
        <title>Genomic Encyclopedia of Type Strains, Phase III (KMG-III): the genomes of soil and plant-associated and newly described type strains.</title>
        <authorList>
            <person name="Whitman W."/>
        </authorList>
    </citation>
    <scope>NUCLEOTIDE SEQUENCE [LARGE SCALE GENOMIC DNA]</scope>
    <source>
        <strain evidence="1 2">BL24</strain>
    </source>
</reference>
<dbReference type="RefSeq" id="WP_148931067.1">
    <property type="nucleotide sequence ID" value="NZ_VNHS01000008.1"/>
</dbReference>
<organism evidence="1 2">
    <name type="scientific">Paenibacillus methanolicus</name>
    <dbReference type="NCBI Taxonomy" id="582686"/>
    <lineage>
        <taxon>Bacteria</taxon>
        <taxon>Bacillati</taxon>
        <taxon>Bacillota</taxon>
        <taxon>Bacilli</taxon>
        <taxon>Bacillales</taxon>
        <taxon>Paenibacillaceae</taxon>
        <taxon>Paenibacillus</taxon>
    </lineage>
</organism>
<evidence type="ECO:0000313" key="1">
    <source>
        <dbReference type="EMBL" id="TYP72436.1"/>
    </source>
</evidence>